<dbReference type="CDD" id="cd03505">
    <property type="entry name" value="Delta9-FADS-like"/>
    <property type="match status" value="1"/>
</dbReference>
<feature type="transmembrane region" description="Helical" evidence="13">
    <location>
        <begin position="70"/>
        <end position="93"/>
    </location>
</feature>
<sequence length="565" mass="62540">MRQIAAESDVQRPSPTSRRAGVQPPPAGAMSVSGSGAAAAESQAADFSHAHTHTLAVWKRKGSFLTKHDGVAGMVCNFVPGVFCAVGVVLLVVEEYIPTTMRSRQNIASLVSSVFSFGKILELVPLVIKMLDSKQRPSPLPGILSSAMAAHCWCAWMVSAPYLSLLVLLNLITLTLSYFFNFGVIFASRKHCSKRAQAAPSQTGGVGVGMGQWLGRWRWVVALGQLIQALVCLGVCLREWGAAAGNSDGLALNAFEGVLLYAFASCTLSVAIIDEHTQGYRGGMCVFLFVAHVLAVVGLYSLATHTKRAALFADLVLWWFVSELGITAGAHRLWAHRSYEASWEARLVLLVWNCIANQGSIYHWARDHRVHHRYSETDKDPHNAKRGFWYAHMGWLLLEKPAAVKEAGRQVDCSDLLADPLVRFQKSYAWINQLMCFGLPVLWAYWRYGNGWTGFVVLGALRWILVLHCTWLVNSAAHLWGSHPYSASINPAENTAVAVLSSGEGWHNWHHTYPFDYACSEYGVGRQWNPTKLVIDTMAVLGWVKGRRRATKFWHQAQVAKARRR</sequence>
<evidence type="ECO:0000313" key="15">
    <source>
        <dbReference type="Proteomes" id="UP000041254"/>
    </source>
</evidence>
<dbReference type="PhylomeDB" id="A0A0G4FI04"/>
<feature type="transmembrane region" description="Helical" evidence="13">
    <location>
        <begin position="428"/>
        <end position="446"/>
    </location>
</feature>
<evidence type="ECO:0000256" key="7">
    <source>
        <dbReference type="ARBA" id="ARBA00023002"/>
    </source>
</evidence>
<accession>A0A0G4FI04</accession>
<evidence type="ECO:0000256" key="13">
    <source>
        <dbReference type="SAM" id="Phobius"/>
    </source>
</evidence>
<name>A0A0G4FI04_VITBC</name>
<gene>
    <name evidence="14" type="ORF">Vbra_15445</name>
</gene>
<dbReference type="AlphaFoldDB" id="A0A0G4FI04"/>
<comment type="domain">
    <text evidence="11">The histidine box domains are involved in binding the catalytic metal ions.</text>
</comment>
<dbReference type="GO" id="GO:0006636">
    <property type="term" value="P:unsaturated fatty acid biosynthetic process"/>
    <property type="evidence" value="ECO:0007669"/>
    <property type="project" value="TreeGrafter"/>
</dbReference>
<evidence type="ECO:0000256" key="10">
    <source>
        <dbReference type="ARBA" id="ARBA00023160"/>
    </source>
</evidence>
<comment type="cofactor">
    <cofactor evidence="11">
        <name>Fe(2+)</name>
        <dbReference type="ChEBI" id="CHEBI:29033"/>
    </cofactor>
</comment>
<comment type="similarity">
    <text evidence="2 11">Belongs to the fatty acid desaturase type 1 family.</text>
</comment>
<protein>
    <recommendedName>
        <fullName evidence="16">Fatty acid desaturase domain-containing protein</fullName>
    </recommendedName>
</protein>
<reference evidence="14 15" key="1">
    <citation type="submission" date="2014-11" db="EMBL/GenBank/DDBJ databases">
        <authorList>
            <person name="Zhu J."/>
            <person name="Qi W."/>
            <person name="Song R."/>
        </authorList>
    </citation>
    <scope>NUCLEOTIDE SEQUENCE [LARGE SCALE GENOMIC DNA]</scope>
</reference>
<keyword evidence="3 11" id="KW-0444">Lipid biosynthesis</keyword>
<evidence type="ECO:0008006" key="16">
    <source>
        <dbReference type="Google" id="ProtNLM"/>
    </source>
</evidence>
<evidence type="ECO:0000313" key="14">
    <source>
        <dbReference type="EMBL" id="CEM12744.1"/>
    </source>
</evidence>
<evidence type="ECO:0000256" key="12">
    <source>
        <dbReference type="SAM" id="MobiDB-lite"/>
    </source>
</evidence>
<keyword evidence="15" id="KW-1185">Reference proteome</keyword>
<dbReference type="GO" id="GO:0005789">
    <property type="term" value="C:endoplasmic reticulum membrane"/>
    <property type="evidence" value="ECO:0007669"/>
    <property type="project" value="TreeGrafter"/>
</dbReference>
<feature type="transmembrane region" description="Helical" evidence="13">
    <location>
        <begin position="285"/>
        <end position="303"/>
    </location>
</feature>
<evidence type="ECO:0000256" key="5">
    <source>
        <dbReference type="ARBA" id="ARBA00022832"/>
    </source>
</evidence>
<dbReference type="PANTHER" id="PTHR11351">
    <property type="entry name" value="ACYL-COA DESATURASE"/>
    <property type="match status" value="1"/>
</dbReference>
<dbReference type="GO" id="GO:0004768">
    <property type="term" value="F:stearoyl-CoA 9-desaturase activity"/>
    <property type="evidence" value="ECO:0007669"/>
    <property type="project" value="TreeGrafter"/>
</dbReference>
<keyword evidence="10 11" id="KW-0275">Fatty acid biosynthesis</keyword>
<feature type="transmembrane region" description="Helical" evidence="13">
    <location>
        <begin position="105"/>
        <end position="128"/>
    </location>
</feature>
<evidence type="ECO:0000256" key="1">
    <source>
        <dbReference type="ARBA" id="ARBA00004141"/>
    </source>
</evidence>
<dbReference type="VEuPathDB" id="CryptoDB:Vbra_15445"/>
<proteinExistence type="inferred from homology"/>
<dbReference type="Proteomes" id="UP000041254">
    <property type="component" value="Unassembled WGS sequence"/>
</dbReference>
<evidence type="ECO:0000256" key="11">
    <source>
        <dbReference type="RuleBase" id="RU000581"/>
    </source>
</evidence>
<evidence type="ECO:0000256" key="3">
    <source>
        <dbReference type="ARBA" id="ARBA00022516"/>
    </source>
</evidence>
<dbReference type="InterPro" id="IPR015876">
    <property type="entry name" value="Acyl-CoA_DS"/>
</dbReference>
<evidence type="ECO:0000256" key="9">
    <source>
        <dbReference type="ARBA" id="ARBA00023136"/>
    </source>
</evidence>
<feature type="transmembrane region" description="Helical" evidence="13">
    <location>
        <begin position="219"/>
        <end position="240"/>
    </location>
</feature>
<dbReference type="STRING" id="1169540.A0A0G4FI04"/>
<feature type="transmembrane region" description="Helical" evidence="13">
    <location>
        <begin position="452"/>
        <end position="473"/>
    </location>
</feature>
<evidence type="ECO:0000256" key="8">
    <source>
        <dbReference type="ARBA" id="ARBA00023098"/>
    </source>
</evidence>
<keyword evidence="9 13" id="KW-0472">Membrane</keyword>
<feature type="transmembrane region" description="Helical" evidence="13">
    <location>
        <begin position="165"/>
        <end position="187"/>
    </location>
</feature>
<comment type="subcellular location">
    <subcellularLocation>
        <location evidence="1">Membrane</location>
        <topology evidence="1">Multi-pass membrane protein</topology>
    </subcellularLocation>
</comment>
<feature type="region of interest" description="Disordered" evidence="12">
    <location>
        <begin position="1"/>
        <end position="35"/>
    </location>
</feature>
<feature type="transmembrane region" description="Helical" evidence="13">
    <location>
        <begin position="309"/>
        <end position="330"/>
    </location>
</feature>
<dbReference type="GO" id="GO:0005506">
    <property type="term" value="F:iron ion binding"/>
    <property type="evidence" value="ECO:0007669"/>
    <property type="project" value="TreeGrafter"/>
</dbReference>
<evidence type="ECO:0000256" key="4">
    <source>
        <dbReference type="ARBA" id="ARBA00022692"/>
    </source>
</evidence>
<keyword evidence="8" id="KW-0443">Lipid metabolism</keyword>
<feature type="transmembrane region" description="Helical" evidence="13">
    <location>
        <begin position="252"/>
        <end position="273"/>
    </location>
</feature>
<evidence type="ECO:0000256" key="2">
    <source>
        <dbReference type="ARBA" id="ARBA00009295"/>
    </source>
</evidence>
<dbReference type="EMBL" id="CDMY01000436">
    <property type="protein sequence ID" value="CEM12744.1"/>
    <property type="molecule type" value="Genomic_DNA"/>
</dbReference>
<keyword evidence="5" id="KW-0276">Fatty acid metabolism</keyword>
<dbReference type="PANTHER" id="PTHR11351:SF31">
    <property type="entry name" value="DESATURASE 1, ISOFORM A-RELATED"/>
    <property type="match status" value="1"/>
</dbReference>
<keyword evidence="6 13" id="KW-1133">Transmembrane helix</keyword>
<keyword evidence="7 11" id="KW-0560">Oxidoreductase</keyword>
<keyword evidence="4 11" id="KW-0812">Transmembrane</keyword>
<evidence type="ECO:0000256" key="6">
    <source>
        <dbReference type="ARBA" id="ARBA00022989"/>
    </source>
</evidence>
<organism evidence="14 15">
    <name type="scientific">Vitrella brassicaformis (strain CCMP3155)</name>
    <dbReference type="NCBI Taxonomy" id="1169540"/>
    <lineage>
        <taxon>Eukaryota</taxon>
        <taxon>Sar</taxon>
        <taxon>Alveolata</taxon>
        <taxon>Colpodellida</taxon>
        <taxon>Vitrellaceae</taxon>
        <taxon>Vitrella</taxon>
    </lineage>
</organism>
<dbReference type="OrthoDB" id="1533126at2759"/>
<dbReference type="FunCoup" id="A0A0G4FI04">
    <property type="interactions" value="23"/>
</dbReference>
<dbReference type="PRINTS" id="PR00075">
    <property type="entry name" value="FACDDSATRASE"/>
</dbReference>
<dbReference type="InParanoid" id="A0A0G4FI04"/>